<dbReference type="SUPFAM" id="SSF81301">
    <property type="entry name" value="Nucleotidyltransferase"/>
    <property type="match status" value="1"/>
</dbReference>
<dbReference type="CDD" id="cd05403">
    <property type="entry name" value="NT_KNTase_like"/>
    <property type="match status" value="1"/>
</dbReference>
<proteinExistence type="predicted"/>
<protein>
    <recommendedName>
        <fullName evidence="3">Nucleotidyltransferase domain-containing protein</fullName>
    </recommendedName>
</protein>
<dbReference type="InterPro" id="IPR043519">
    <property type="entry name" value="NT_sf"/>
</dbReference>
<evidence type="ECO:0008006" key="3">
    <source>
        <dbReference type="Google" id="ProtNLM"/>
    </source>
</evidence>
<evidence type="ECO:0000313" key="2">
    <source>
        <dbReference type="Proteomes" id="UP000437065"/>
    </source>
</evidence>
<gene>
    <name evidence="1" type="ORF">GRX01_05345</name>
</gene>
<keyword evidence="2" id="KW-1185">Reference proteome</keyword>
<dbReference type="AlphaFoldDB" id="A0A6B0SPC2"/>
<dbReference type="RefSeq" id="WP_159664225.1">
    <property type="nucleotide sequence ID" value="NZ_WUUS01000003.1"/>
</dbReference>
<organism evidence="1 2">
    <name type="scientific">Halobaculum saliterrae</name>
    <dbReference type="NCBI Taxonomy" id="2073113"/>
    <lineage>
        <taxon>Archaea</taxon>
        <taxon>Methanobacteriati</taxon>
        <taxon>Methanobacteriota</taxon>
        <taxon>Stenosarchaea group</taxon>
        <taxon>Halobacteria</taxon>
        <taxon>Halobacteriales</taxon>
        <taxon>Haloferacaceae</taxon>
        <taxon>Halobaculum</taxon>
    </lineage>
</organism>
<dbReference type="EMBL" id="WUUS01000003">
    <property type="protein sequence ID" value="MXR40768.1"/>
    <property type="molecule type" value="Genomic_DNA"/>
</dbReference>
<dbReference type="Gene3D" id="3.30.460.10">
    <property type="entry name" value="Beta Polymerase, domain 2"/>
    <property type="match status" value="1"/>
</dbReference>
<evidence type="ECO:0000313" key="1">
    <source>
        <dbReference type="EMBL" id="MXR40768.1"/>
    </source>
</evidence>
<dbReference type="Proteomes" id="UP000437065">
    <property type="component" value="Unassembled WGS sequence"/>
</dbReference>
<accession>A0A6B0SPC2</accession>
<name>A0A6B0SPC2_9EURY</name>
<dbReference type="OrthoDB" id="359505at2157"/>
<reference evidence="1 2" key="1">
    <citation type="submission" date="2019-12" db="EMBL/GenBank/DDBJ databases">
        <title>Isolation and characterization of three novel carbon monoxide-oxidizing members of Halobacteria from salione crusts and soils.</title>
        <authorList>
            <person name="Myers M.R."/>
            <person name="King G.M."/>
        </authorList>
    </citation>
    <scope>NUCLEOTIDE SEQUENCE [LARGE SCALE GENOMIC DNA]</scope>
    <source>
        <strain evidence="1 2">WSA2</strain>
    </source>
</reference>
<sequence>MSKTERRFKLCLDGMLTAAIYRGLNGTTGRLQSFVAGILIAHTLNFLFNGHLFVVLKHFDLVHTDIEAFEEYCDALGRLGEQHDSIEAVVALGSLSRDELHSTSDLDIRVIRKTGITNGIAACSLVTLARSKALFKGFPLDIFVLDDQSELSRIRDDERENLTVLYDASGRLA</sequence>
<comment type="caution">
    <text evidence="1">The sequence shown here is derived from an EMBL/GenBank/DDBJ whole genome shotgun (WGS) entry which is preliminary data.</text>
</comment>